<dbReference type="Proteomes" id="UP000003494">
    <property type="component" value="Unassembled WGS sequence"/>
</dbReference>
<dbReference type="eggNOG" id="COG0082">
    <property type="taxonomic scope" value="Bacteria"/>
</dbReference>
<dbReference type="STRING" id="626523.GCWU000342_00026"/>
<dbReference type="GO" id="GO:0008652">
    <property type="term" value="P:amino acid biosynthetic process"/>
    <property type="evidence" value="ECO:0007669"/>
    <property type="project" value="UniProtKB-KW"/>
</dbReference>
<evidence type="ECO:0000256" key="7">
    <source>
        <dbReference type="ARBA" id="ARBA00022827"/>
    </source>
</evidence>
<dbReference type="GO" id="GO:0010181">
    <property type="term" value="F:FMN binding"/>
    <property type="evidence" value="ECO:0007669"/>
    <property type="project" value="TreeGrafter"/>
</dbReference>
<dbReference type="EC" id="4.2.3.5" evidence="3 11"/>
<sequence>MAALAAQRKEMCMAGSTFGKYFRVTTWGESHGQALGCVVDGVPAGLSLSAEDIQVLLNRRRPGRSAFTSKRREDDEIEILSGVFEGKTTGTPISLLVRNQDQHSGDYSDIAHAFRPGHADWGFFAKYGFRDYRGGGRSSGRETIGRVAAGAIAEKILAELGIFVCAYTKAIGPVVCQSFDAEEINKNMLYMPDHEAAERAGIYLADCMRNLDSSGGVVECRIKGVPAGVGEPVFDKLDASLARAICSIGAVKGFEVGDGFAVARSRGSDNNDAFAMDGQRVIKKTNHAGGILGGFSDGDEIIFRAAVKPTPSIAQRQETVNEAGEEIDMEIVGRHDPVIVPRAVVVVESMAAVTLVDLLFANMTARMDRIASFYRDK</sequence>
<evidence type="ECO:0000256" key="1">
    <source>
        <dbReference type="ARBA" id="ARBA00005044"/>
    </source>
</evidence>
<dbReference type="InterPro" id="IPR020541">
    <property type="entry name" value="Chorismate_synthase_CS"/>
</dbReference>
<feature type="binding site" evidence="11">
    <location>
        <position position="293"/>
    </location>
    <ligand>
        <name>FMN</name>
        <dbReference type="ChEBI" id="CHEBI:58210"/>
    </ligand>
</feature>
<feature type="binding site" evidence="11">
    <location>
        <position position="334"/>
    </location>
    <ligand>
        <name>FMN</name>
        <dbReference type="ChEBI" id="CHEBI:58210"/>
    </ligand>
</feature>
<comment type="pathway">
    <text evidence="1 11 12">Metabolic intermediate biosynthesis; chorismate biosynthesis; chorismate from D-erythrose 4-phosphate and phosphoenolpyruvate: step 7/7.</text>
</comment>
<dbReference type="InterPro" id="IPR035904">
    <property type="entry name" value="Chorismate_synth_AroC_sf"/>
</dbReference>
<evidence type="ECO:0000256" key="3">
    <source>
        <dbReference type="ARBA" id="ARBA00013036"/>
    </source>
</evidence>
<evidence type="ECO:0000256" key="6">
    <source>
        <dbReference type="ARBA" id="ARBA00022643"/>
    </source>
</evidence>
<evidence type="ECO:0000256" key="10">
    <source>
        <dbReference type="ARBA" id="ARBA00023239"/>
    </source>
</evidence>
<dbReference type="EMBL" id="ACIP02000001">
    <property type="protein sequence ID" value="EEP28686.1"/>
    <property type="molecule type" value="Genomic_DNA"/>
</dbReference>
<dbReference type="GO" id="GO:0009423">
    <property type="term" value="P:chorismate biosynthetic process"/>
    <property type="evidence" value="ECO:0007669"/>
    <property type="project" value="UniProtKB-UniRule"/>
</dbReference>
<dbReference type="PROSITE" id="PS00789">
    <property type="entry name" value="CHORISMATE_SYNTHASE_3"/>
    <property type="match status" value="1"/>
</dbReference>
<evidence type="ECO:0000256" key="8">
    <source>
        <dbReference type="ARBA" id="ARBA00022857"/>
    </source>
</evidence>
<dbReference type="SUPFAM" id="SSF103263">
    <property type="entry name" value="Chorismate synthase, AroC"/>
    <property type="match status" value="1"/>
</dbReference>
<comment type="subunit">
    <text evidence="11">Homotetramer.</text>
</comment>
<keyword evidence="9 11" id="KW-0057">Aromatic amino acid biosynthesis</keyword>
<gene>
    <name evidence="11 13" type="primary">aroC</name>
    <name evidence="13" type="ORF">GCWU000342_00026</name>
</gene>
<dbReference type="Pfam" id="PF01264">
    <property type="entry name" value="Chorismate_synt"/>
    <property type="match status" value="1"/>
</dbReference>
<keyword evidence="4 11" id="KW-0028">Amino-acid biosynthesis</keyword>
<dbReference type="PANTHER" id="PTHR21085">
    <property type="entry name" value="CHORISMATE SYNTHASE"/>
    <property type="match status" value="1"/>
</dbReference>
<dbReference type="GO" id="GO:0009073">
    <property type="term" value="P:aromatic amino acid family biosynthetic process"/>
    <property type="evidence" value="ECO:0007669"/>
    <property type="project" value="UniProtKB-KW"/>
</dbReference>
<evidence type="ECO:0000256" key="9">
    <source>
        <dbReference type="ARBA" id="ARBA00023141"/>
    </source>
</evidence>
<keyword evidence="8 11" id="KW-0521">NADP</keyword>
<keyword evidence="10 11" id="KW-0456">Lyase</keyword>
<keyword evidence="14" id="KW-1185">Reference proteome</keyword>
<dbReference type="PANTHER" id="PTHR21085:SF0">
    <property type="entry name" value="CHORISMATE SYNTHASE"/>
    <property type="match status" value="1"/>
</dbReference>
<evidence type="ECO:0000256" key="5">
    <source>
        <dbReference type="ARBA" id="ARBA00022630"/>
    </source>
</evidence>
<name>C4GA80_9FIRM</name>
<dbReference type="PROSITE" id="PS00788">
    <property type="entry name" value="CHORISMATE_SYNTHASE_2"/>
    <property type="match status" value="1"/>
</dbReference>
<comment type="caution">
    <text evidence="11">Lacks conserved residue(s) required for the propagation of feature annotation.</text>
</comment>
<evidence type="ECO:0000256" key="4">
    <source>
        <dbReference type="ARBA" id="ARBA00022605"/>
    </source>
</evidence>
<feature type="binding site" evidence="11">
    <location>
        <position position="60"/>
    </location>
    <ligand>
        <name>NADP(+)</name>
        <dbReference type="ChEBI" id="CHEBI:58349"/>
    </ligand>
</feature>
<proteinExistence type="inferred from homology"/>
<keyword evidence="6 11" id="KW-0288">FMN</keyword>
<dbReference type="AlphaFoldDB" id="C4GA80"/>
<evidence type="ECO:0000256" key="2">
    <source>
        <dbReference type="ARBA" id="ARBA00008014"/>
    </source>
</evidence>
<evidence type="ECO:0000313" key="13">
    <source>
        <dbReference type="EMBL" id="EEP28686.1"/>
    </source>
</evidence>
<dbReference type="UniPathway" id="UPA00053">
    <property type="reaction ID" value="UER00090"/>
</dbReference>
<comment type="cofactor">
    <cofactor evidence="11 12">
        <name>FMNH2</name>
        <dbReference type="ChEBI" id="CHEBI:57618"/>
    </cofactor>
    <text evidence="11 12">Reduced FMN (FMNH(2)).</text>
</comment>
<evidence type="ECO:0000313" key="14">
    <source>
        <dbReference type="Proteomes" id="UP000003494"/>
    </source>
</evidence>
<accession>C4GA80</accession>
<dbReference type="NCBIfam" id="TIGR00033">
    <property type="entry name" value="aroC"/>
    <property type="match status" value="1"/>
</dbReference>
<dbReference type="CDD" id="cd07304">
    <property type="entry name" value="Chorismate_synthase"/>
    <property type="match status" value="1"/>
</dbReference>
<dbReference type="PIRSF" id="PIRSF001456">
    <property type="entry name" value="Chorismate_synth"/>
    <property type="match status" value="1"/>
</dbReference>
<dbReference type="GO" id="GO:0005829">
    <property type="term" value="C:cytosol"/>
    <property type="evidence" value="ECO:0007669"/>
    <property type="project" value="TreeGrafter"/>
</dbReference>
<dbReference type="HOGENOM" id="CLU_034547_0_2_9"/>
<dbReference type="Gene3D" id="3.60.150.10">
    <property type="entry name" value="Chorismate synthase AroC"/>
    <property type="match status" value="1"/>
</dbReference>
<protein>
    <recommendedName>
        <fullName evidence="3 11">Chorismate synthase</fullName>
        <shortName evidence="11">CS</shortName>
        <ecNumber evidence="3 11">4.2.3.5</ecNumber>
    </recommendedName>
    <alternativeName>
        <fullName evidence="11">5-enolpyruvylshikimate-3-phosphate phospholyase</fullName>
    </alternativeName>
</protein>
<reference evidence="13" key="1">
    <citation type="submission" date="2009-04" db="EMBL/GenBank/DDBJ databases">
        <authorList>
            <person name="Weinstock G."/>
            <person name="Sodergren E."/>
            <person name="Clifton S."/>
            <person name="Fulton L."/>
            <person name="Fulton B."/>
            <person name="Courtney L."/>
            <person name="Fronick C."/>
            <person name="Harrison M."/>
            <person name="Strong C."/>
            <person name="Farmer C."/>
            <person name="Delahaunty K."/>
            <person name="Markovic C."/>
            <person name="Hall O."/>
            <person name="Minx P."/>
            <person name="Tomlinson C."/>
            <person name="Mitreva M."/>
            <person name="Nelson J."/>
            <person name="Hou S."/>
            <person name="Wollam A."/>
            <person name="Pepin K.H."/>
            <person name="Johnson M."/>
            <person name="Bhonagiri V."/>
            <person name="Nash W.E."/>
            <person name="Warren W."/>
            <person name="Chinwalla A."/>
            <person name="Mardis E.R."/>
            <person name="Wilson R.K."/>
        </authorList>
    </citation>
    <scope>NUCLEOTIDE SEQUENCE [LARGE SCALE GENOMIC DNA]</scope>
    <source>
        <strain evidence="13">DSM 14600</strain>
    </source>
</reference>
<organism evidence="13 14">
    <name type="scientific">Shuttleworthella satelles DSM 14600</name>
    <dbReference type="NCBI Taxonomy" id="626523"/>
    <lineage>
        <taxon>Bacteria</taxon>
        <taxon>Bacillati</taxon>
        <taxon>Bacillota</taxon>
        <taxon>Clostridia</taxon>
        <taxon>Lachnospirales</taxon>
        <taxon>Lachnospiraceae</taxon>
        <taxon>Shuttleworthella</taxon>
    </lineage>
</organism>
<dbReference type="PROSITE" id="PS00787">
    <property type="entry name" value="CHORISMATE_SYNTHASE_1"/>
    <property type="match status" value="1"/>
</dbReference>
<keyword evidence="5 11" id="KW-0285">Flavoprotein</keyword>
<evidence type="ECO:0000256" key="12">
    <source>
        <dbReference type="RuleBase" id="RU000605"/>
    </source>
</evidence>
<dbReference type="GO" id="GO:0004107">
    <property type="term" value="F:chorismate synthase activity"/>
    <property type="evidence" value="ECO:0007669"/>
    <property type="project" value="UniProtKB-UniRule"/>
</dbReference>
<dbReference type="HAMAP" id="MF_00300">
    <property type="entry name" value="Chorismate_synth"/>
    <property type="match status" value="1"/>
</dbReference>
<evidence type="ECO:0000256" key="11">
    <source>
        <dbReference type="HAMAP-Rule" id="MF_00300"/>
    </source>
</evidence>
<comment type="function">
    <text evidence="11">Catalyzes the anti-1,4-elimination of the C-3 phosphate and the C-6 proR hydrogen from 5-enolpyruvylshikimate-3-phosphate (EPSP) to yield chorismate, which is the branch point compound that serves as the starting substrate for the three terminal pathways of aromatic amino acid biosynthesis. This reaction introduces a second double bond into the aromatic ring system.</text>
</comment>
<dbReference type="NCBIfam" id="NF003793">
    <property type="entry name" value="PRK05382.1"/>
    <property type="match status" value="1"/>
</dbReference>
<comment type="catalytic activity">
    <reaction evidence="11 12">
        <text>5-O-(1-carboxyvinyl)-3-phosphoshikimate = chorismate + phosphate</text>
        <dbReference type="Rhea" id="RHEA:21020"/>
        <dbReference type="ChEBI" id="CHEBI:29748"/>
        <dbReference type="ChEBI" id="CHEBI:43474"/>
        <dbReference type="ChEBI" id="CHEBI:57701"/>
        <dbReference type="EC" id="4.2.3.5"/>
    </reaction>
</comment>
<dbReference type="InterPro" id="IPR000453">
    <property type="entry name" value="Chorismate_synth"/>
</dbReference>
<feature type="binding site" evidence="11">
    <location>
        <begin position="308"/>
        <end position="312"/>
    </location>
    <ligand>
        <name>FMN</name>
        <dbReference type="ChEBI" id="CHEBI:58210"/>
    </ligand>
</feature>
<comment type="similarity">
    <text evidence="2 11 12">Belongs to the chorismate synthase family.</text>
</comment>
<keyword evidence="7 11" id="KW-0274">FAD</keyword>
<feature type="binding site" evidence="11">
    <location>
        <begin position="137"/>
        <end position="139"/>
    </location>
    <ligand>
        <name>FMN</name>
        <dbReference type="ChEBI" id="CHEBI:58210"/>
    </ligand>
</feature>
<comment type="caution">
    <text evidence="13">The sequence shown here is derived from an EMBL/GenBank/DDBJ whole genome shotgun (WGS) entry which is preliminary data.</text>
</comment>